<dbReference type="GO" id="GO:0003700">
    <property type="term" value="F:DNA-binding transcription factor activity"/>
    <property type="evidence" value="ECO:0007669"/>
    <property type="project" value="TreeGrafter"/>
</dbReference>
<dbReference type="RefSeq" id="WP_012648274.1">
    <property type="nucleotide sequence ID" value="NC_011979.1"/>
</dbReference>
<dbReference type="PROSITE" id="PS50943">
    <property type="entry name" value="HTH_CROC1"/>
    <property type="match status" value="1"/>
</dbReference>
<dbReference type="CDD" id="cd00093">
    <property type="entry name" value="HTH_XRE"/>
    <property type="match status" value="1"/>
</dbReference>
<dbReference type="EMBL" id="CP001390">
    <property type="protein sequence ID" value="ACM21546.1"/>
    <property type="molecule type" value="Genomic_DNA"/>
</dbReference>
<dbReference type="Pfam" id="PF01381">
    <property type="entry name" value="HTH_3"/>
    <property type="match status" value="1"/>
</dbReference>
<gene>
    <name evidence="3" type="ordered locus">Geob_3203</name>
</gene>
<name>B9M491_GEODF</name>
<dbReference type="STRING" id="316067.Geob_3203"/>
<reference evidence="3 4" key="1">
    <citation type="submission" date="2009-01" db="EMBL/GenBank/DDBJ databases">
        <title>Complete sequence of Geobacter sp. FRC-32.</title>
        <authorList>
            <consortium name="US DOE Joint Genome Institute"/>
            <person name="Lucas S."/>
            <person name="Copeland A."/>
            <person name="Lapidus A."/>
            <person name="Glavina del Rio T."/>
            <person name="Dalin E."/>
            <person name="Tice H."/>
            <person name="Bruce D."/>
            <person name="Goodwin L."/>
            <person name="Pitluck S."/>
            <person name="Saunders E."/>
            <person name="Brettin T."/>
            <person name="Detter J.C."/>
            <person name="Han C."/>
            <person name="Larimer F."/>
            <person name="Land M."/>
            <person name="Hauser L."/>
            <person name="Kyrpides N."/>
            <person name="Ovchinnikova G."/>
            <person name="Kostka J."/>
            <person name="Richardson P."/>
        </authorList>
    </citation>
    <scope>NUCLEOTIDE SEQUENCE [LARGE SCALE GENOMIC DNA]</scope>
    <source>
        <strain evidence="4">DSM 22248 / JCM 15807 / FRC-32</strain>
    </source>
</reference>
<organism evidence="3 4">
    <name type="scientific">Geotalea daltonii (strain DSM 22248 / JCM 15807 / FRC-32)</name>
    <name type="common">Geobacter daltonii</name>
    <dbReference type="NCBI Taxonomy" id="316067"/>
    <lineage>
        <taxon>Bacteria</taxon>
        <taxon>Pseudomonadati</taxon>
        <taxon>Thermodesulfobacteriota</taxon>
        <taxon>Desulfuromonadia</taxon>
        <taxon>Geobacterales</taxon>
        <taxon>Geobacteraceae</taxon>
        <taxon>Geotalea</taxon>
    </lineage>
</organism>
<keyword evidence="1" id="KW-0238">DNA-binding</keyword>
<feature type="domain" description="HTH cro/C1-type" evidence="2">
    <location>
        <begin position="16"/>
        <end position="70"/>
    </location>
</feature>
<dbReference type="Proteomes" id="UP000007721">
    <property type="component" value="Chromosome"/>
</dbReference>
<evidence type="ECO:0000256" key="1">
    <source>
        <dbReference type="ARBA" id="ARBA00023125"/>
    </source>
</evidence>
<dbReference type="Gene3D" id="1.10.260.40">
    <property type="entry name" value="lambda repressor-like DNA-binding domains"/>
    <property type="match status" value="1"/>
</dbReference>
<dbReference type="SUPFAM" id="SSF47413">
    <property type="entry name" value="lambda repressor-like DNA-binding domains"/>
    <property type="match status" value="1"/>
</dbReference>
<dbReference type="InterPro" id="IPR010982">
    <property type="entry name" value="Lambda_DNA-bd_dom_sf"/>
</dbReference>
<proteinExistence type="predicted"/>
<dbReference type="HOGENOM" id="CLU_066192_26_3_7"/>
<dbReference type="KEGG" id="geo:Geob_3203"/>
<dbReference type="OrthoDB" id="9801008at2"/>
<dbReference type="AlphaFoldDB" id="B9M491"/>
<protein>
    <submittedName>
        <fullName evidence="3">Helix-turn-helix transcriptional regulator, XRE family</fullName>
    </submittedName>
</protein>
<dbReference type="GO" id="GO:0003677">
    <property type="term" value="F:DNA binding"/>
    <property type="evidence" value="ECO:0007669"/>
    <property type="project" value="UniProtKB-KW"/>
</dbReference>
<evidence type="ECO:0000259" key="2">
    <source>
        <dbReference type="PROSITE" id="PS50943"/>
    </source>
</evidence>
<dbReference type="InterPro" id="IPR001387">
    <property type="entry name" value="Cro/C1-type_HTH"/>
</dbReference>
<dbReference type="SMART" id="SM00530">
    <property type="entry name" value="HTH_XRE"/>
    <property type="match status" value="1"/>
</dbReference>
<dbReference type="GO" id="GO:0005829">
    <property type="term" value="C:cytosol"/>
    <property type="evidence" value="ECO:0007669"/>
    <property type="project" value="TreeGrafter"/>
</dbReference>
<dbReference type="PANTHER" id="PTHR46797:SF1">
    <property type="entry name" value="METHYLPHOSPHONATE SYNTHASE"/>
    <property type="match status" value="1"/>
</dbReference>
<dbReference type="eggNOG" id="COG1396">
    <property type="taxonomic scope" value="Bacteria"/>
</dbReference>
<sequence>MSLEKIMSSSEIGAAIRRRRHELSLSQEELAARLEVSYQQIQRYESGKNKLNVENIQLVADALSVPVGYFFQVVHQETVIESTIEQPCPKEQELLAQFRSIRDDQMKTLVINLSRLAAQGKEARHD</sequence>
<keyword evidence="4" id="KW-1185">Reference proteome</keyword>
<evidence type="ECO:0000313" key="4">
    <source>
        <dbReference type="Proteomes" id="UP000007721"/>
    </source>
</evidence>
<dbReference type="PANTHER" id="PTHR46797">
    <property type="entry name" value="HTH-TYPE TRANSCRIPTIONAL REGULATOR"/>
    <property type="match status" value="1"/>
</dbReference>
<dbReference type="InterPro" id="IPR050807">
    <property type="entry name" value="TransReg_Diox_bact_type"/>
</dbReference>
<accession>B9M491</accession>
<evidence type="ECO:0000313" key="3">
    <source>
        <dbReference type="EMBL" id="ACM21546.1"/>
    </source>
</evidence>